<dbReference type="AlphaFoldDB" id="A0AAV0I311"/>
<dbReference type="PANTHER" id="PTHR31639:SF42">
    <property type="entry name" value="OS02G0160200 PROTEIN"/>
    <property type="match status" value="1"/>
</dbReference>
<evidence type="ECO:0000313" key="3">
    <source>
        <dbReference type="EMBL" id="CAI0391911.1"/>
    </source>
</evidence>
<feature type="region of interest" description="Disordered" evidence="1">
    <location>
        <begin position="1"/>
        <end position="38"/>
    </location>
</feature>
<evidence type="ECO:0000256" key="1">
    <source>
        <dbReference type="SAM" id="MobiDB-lite"/>
    </source>
</evidence>
<feature type="compositionally biased region" description="Pro residues" evidence="1">
    <location>
        <begin position="1"/>
        <end position="10"/>
    </location>
</feature>
<comment type="caution">
    <text evidence="3">The sequence shown here is derived from an EMBL/GenBank/DDBJ whole genome shotgun (WGS) entry which is preliminary data.</text>
</comment>
<dbReference type="Pfam" id="PF00646">
    <property type="entry name" value="F-box"/>
    <property type="match status" value="1"/>
</dbReference>
<name>A0AAV0I311_9ROSI</name>
<dbReference type="InterPro" id="IPR036047">
    <property type="entry name" value="F-box-like_dom_sf"/>
</dbReference>
<gene>
    <name evidence="3" type="ORF">LITE_LOCUS7318</name>
</gene>
<dbReference type="PROSITE" id="PS50181">
    <property type="entry name" value="FBOX"/>
    <property type="match status" value="1"/>
</dbReference>
<dbReference type="EMBL" id="CAMGYJ010000003">
    <property type="protein sequence ID" value="CAI0391911.1"/>
    <property type="molecule type" value="Genomic_DNA"/>
</dbReference>
<dbReference type="Proteomes" id="UP001154282">
    <property type="component" value="Unassembled WGS sequence"/>
</dbReference>
<organism evidence="3 4">
    <name type="scientific">Linum tenue</name>
    <dbReference type="NCBI Taxonomy" id="586396"/>
    <lineage>
        <taxon>Eukaryota</taxon>
        <taxon>Viridiplantae</taxon>
        <taxon>Streptophyta</taxon>
        <taxon>Embryophyta</taxon>
        <taxon>Tracheophyta</taxon>
        <taxon>Spermatophyta</taxon>
        <taxon>Magnoliopsida</taxon>
        <taxon>eudicotyledons</taxon>
        <taxon>Gunneridae</taxon>
        <taxon>Pentapetalae</taxon>
        <taxon>rosids</taxon>
        <taxon>fabids</taxon>
        <taxon>Malpighiales</taxon>
        <taxon>Linaceae</taxon>
        <taxon>Linum</taxon>
    </lineage>
</organism>
<feature type="domain" description="F-box" evidence="2">
    <location>
        <begin position="40"/>
        <end position="77"/>
    </location>
</feature>
<protein>
    <recommendedName>
        <fullName evidence="2">F-box domain-containing protein</fullName>
    </recommendedName>
</protein>
<proteinExistence type="predicted"/>
<dbReference type="SUPFAM" id="SSF81383">
    <property type="entry name" value="F-box domain"/>
    <property type="match status" value="1"/>
</dbReference>
<reference evidence="3" key="1">
    <citation type="submission" date="2022-08" db="EMBL/GenBank/DDBJ databases">
        <authorList>
            <person name="Gutierrez-Valencia J."/>
        </authorList>
    </citation>
    <scope>NUCLEOTIDE SEQUENCE</scope>
</reference>
<dbReference type="InterPro" id="IPR001810">
    <property type="entry name" value="F-box_dom"/>
</dbReference>
<dbReference type="Gene3D" id="1.20.1280.50">
    <property type="match status" value="1"/>
</dbReference>
<dbReference type="PANTHER" id="PTHR31639">
    <property type="entry name" value="F-BOX PROTEIN-LIKE"/>
    <property type="match status" value="1"/>
</dbReference>
<accession>A0AAV0I311</accession>
<sequence>MAIAHPPLPSPKTYTQKTSRGTRMEQGKTLTIAGRHDDQRDRISALPDEILHDILSRLESQKLVGKASVLSKRWAGLWFSYPTFEFNGDDFRSKESLKSFADSAAKKLSSFQQQNDTNPHLAAVTIEFNSSGWMGNHDSDFCTTILDDLLGFVAKNPPMKIDVVASHYSIPREFLLPAGGGGQFCRIRDLSLQNCNFDSYADLFTDDDKNSNPFDCLRGSLRTLRLVDVKFPDGGRILNSIIAGASLLEELTLFFQGVQRIQVRDLPNLKHLKLYPNDPVDFDIAWPHRPIEDGAMAIVLTPDLTSVEITTARACAFTNREVEDLISKSPLLESSITLTSGLSRVYDLKIVNNDKLKEVKLSSWNHSIGLSDISFLPWVKLRFFPTILSKDDKSFALVTIHIALSRLHLNGLGKLLEKLSQFWLSVQLIHKFPNYREEDVDQCGDVRSPIIEHVIVSQRSLSSCNKKELFLDTIFYCCRPKFISFTPWTYKLSRENMLSVGESIQQLFMKREFNDRCRTKCNCWRHRLEDVKILHRSIKGSIKEEKVLNISNFKFSSLGEQDQIWFVLIWR</sequence>
<feature type="compositionally biased region" description="Polar residues" evidence="1">
    <location>
        <begin position="12"/>
        <end position="21"/>
    </location>
</feature>
<evidence type="ECO:0000259" key="2">
    <source>
        <dbReference type="PROSITE" id="PS50181"/>
    </source>
</evidence>
<keyword evidence="4" id="KW-1185">Reference proteome</keyword>
<evidence type="ECO:0000313" key="4">
    <source>
        <dbReference type="Proteomes" id="UP001154282"/>
    </source>
</evidence>